<feature type="domain" description="Cupin type-2" evidence="2">
    <location>
        <begin position="100"/>
        <end position="167"/>
    </location>
</feature>
<keyword evidence="4" id="KW-1185">Reference proteome</keyword>
<comment type="caution">
    <text evidence="3">The sequence shown here is derived from an EMBL/GenBank/DDBJ whole genome shotgun (WGS) entry which is preliminary data.</text>
</comment>
<dbReference type="InterPro" id="IPR014710">
    <property type="entry name" value="RmlC-like_jellyroll"/>
</dbReference>
<organism evidence="3 4">
    <name type="scientific">Cadophora malorum</name>
    <dbReference type="NCBI Taxonomy" id="108018"/>
    <lineage>
        <taxon>Eukaryota</taxon>
        <taxon>Fungi</taxon>
        <taxon>Dikarya</taxon>
        <taxon>Ascomycota</taxon>
        <taxon>Pezizomycotina</taxon>
        <taxon>Leotiomycetes</taxon>
        <taxon>Helotiales</taxon>
        <taxon>Ploettnerulaceae</taxon>
        <taxon>Cadophora</taxon>
    </lineage>
</organism>
<dbReference type="OrthoDB" id="5840532at2759"/>
<evidence type="ECO:0000256" key="1">
    <source>
        <dbReference type="SAM" id="MobiDB-lite"/>
    </source>
</evidence>
<dbReference type="Proteomes" id="UP000664132">
    <property type="component" value="Unassembled WGS sequence"/>
</dbReference>
<dbReference type="PANTHER" id="PTHR36156">
    <property type="entry name" value="SLR2101 PROTEIN"/>
    <property type="match status" value="1"/>
</dbReference>
<dbReference type="Gene3D" id="2.60.120.10">
    <property type="entry name" value="Jelly Rolls"/>
    <property type="match status" value="1"/>
</dbReference>
<proteinExistence type="predicted"/>
<evidence type="ECO:0000313" key="4">
    <source>
        <dbReference type="Proteomes" id="UP000664132"/>
    </source>
</evidence>
<gene>
    <name evidence="3" type="ORF">IFR04_004243</name>
</gene>
<dbReference type="InterPro" id="IPR013096">
    <property type="entry name" value="Cupin_2"/>
</dbReference>
<dbReference type="InterPro" id="IPR011051">
    <property type="entry name" value="RmlC_Cupin_sf"/>
</dbReference>
<dbReference type="InterPro" id="IPR047142">
    <property type="entry name" value="OryJ/VirC-like"/>
</dbReference>
<feature type="region of interest" description="Disordered" evidence="1">
    <location>
        <begin position="1"/>
        <end position="23"/>
    </location>
</feature>
<dbReference type="PANTHER" id="PTHR36156:SF3">
    <property type="entry name" value="CUPIN 2 CONSERVED BARREL DOMAIN-CONTAINING PROTEIN"/>
    <property type="match status" value="1"/>
</dbReference>
<dbReference type="EMBL" id="JAFJYH010000046">
    <property type="protein sequence ID" value="KAG4422622.1"/>
    <property type="molecule type" value="Genomic_DNA"/>
</dbReference>
<dbReference type="CDD" id="cd02231">
    <property type="entry name" value="cupin_BLL6423-like"/>
    <property type="match status" value="1"/>
</dbReference>
<protein>
    <recommendedName>
        <fullName evidence="2">Cupin type-2 domain-containing protein</fullName>
    </recommendedName>
</protein>
<accession>A0A8H7WD74</accession>
<dbReference type="Pfam" id="PF07883">
    <property type="entry name" value="Cupin_2"/>
    <property type="match status" value="1"/>
</dbReference>
<dbReference type="SUPFAM" id="SSF51182">
    <property type="entry name" value="RmlC-like cupins"/>
    <property type="match status" value="1"/>
</dbReference>
<dbReference type="AlphaFoldDB" id="A0A8H7WD74"/>
<reference evidence="3" key="1">
    <citation type="submission" date="2021-02" db="EMBL/GenBank/DDBJ databases">
        <title>Genome sequence Cadophora malorum strain M34.</title>
        <authorList>
            <person name="Stefanovic E."/>
            <person name="Vu D."/>
            <person name="Scully C."/>
            <person name="Dijksterhuis J."/>
            <person name="Roader J."/>
            <person name="Houbraken J."/>
        </authorList>
    </citation>
    <scope>NUCLEOTIDE SEQUENCE</scope>
    <source>
        <strain evidence="3">M34</strain>
    </source>
</reference>
<evidence type="ECO:0000259" key="2">
    <source>
        <dbReference type="Pfam" id="PF07883"/>
    </source>
</evidence>
<evidence type="ECO:0000313" key="3">
    <source>
        <dbReference type="EMBL" id="KAG4422622.1"/>
    </source>
</evidence>
<name>A0A8H7WD74_9HELO</name>
<sequence length="196" mass="21710">MSPKQHPSYTIEVPPASSRGLSHPKRFITTHDDSGKAIFSSDLPEEIPFQQIPNDAIFSLCYATNQTPVEMSDNKDVDTYSNYLEKLPGVMIPGGTVLRLVDMPPGATSPMHRTVSLDYGVVLEGSVELILDDGESRVMERGDMSVQRGTIHAWKNMSKTNWARMLYILQESKPIQVEGKRLGEDYGGLEVPKSGN</sequence>